<feature type="transmembrane region" description="Helical" evidence="1">
    <location>
        <begin position="109"/>
        <end position="132"/>
    </location>
</feature>
<evidence type="ECO:0000256" key="1">
    <source>
        <dbReference type="SAM" id="Phobius"/>
    </source>
</evidence>
<sequence length="181" mass="20681">MSQLVYYGLVFAQFLTFCAYVVVTAGAALLQARANDLPLWENLVGQKLKDTEDAYREVFQSTNYIIPYDHQPKYQFQYQWWIIEYELCIFLLTAALTLFPALIPRLRPVALTFIATALVLVMDNVNALSFLLRNDTAKQVFEEYRIATAQAGLIMVGVANGLTIIFLGSYEHVSSWQFGMW</sequence>
<name>A0A7S2QUA5_9CHLO</name>
<feature type="transmembrane region" description="Helical" evidence="1">
    <location>
        <begin position="6"/>
        <end position="30"/>
    </location>
</feature>
<proteinExistence type="predicted"/>
<gene>
    <name evidence="2" type="ORF">CCHL1392_LOCUS930</name>
</gene>
<evidence type="ECO:0000313" key="2">
    <source>
        <dbReference type="EMBL" id="CAD9652255.1"/>
    </source>
</evidence>
<dbReference type="EMBL" id="HBHD01001693">
    <property type="protein sequence ID" value="CAD9652255.1"/>
    <property type="molecule type" value="Transcribed_RNA"/>
</dbReference>
<keyword evidence="1" id="KW-0472">Membrane</keyword>
<keyword evidence="1" id="KW-1133">Transmembrane helix</keyword>
<keyword evidence="1" id="KW-0812">Transmembrane</keyword>
<feature type="transmembrane region" description="Helical" evidence="1">
    <location>
        <begin position="82"/>
        <end position="103"/>
    </location>
</feature>
<reference evidence="2" key="1">
    <citation type="submission" date="2021-01" db="EMBL/GenBank/DDBJ databases">
        <authorList>
            <person name="Corre E."/>
            <person name="Pelletier E."/>
            <person name="Niang G."/>
            <person name="Scheremetjew M."/>
            <person name="Finn R."/>
            <person name="Kale V."/>
            <person name="Holt S."/>
            <person name="Cochrane G."/>
            <person name="Meng A."/>
            <person name="Brown T."/>
            <person name="Cohen L."/>
        </authorList>
    </citation>
    <scope>NUCLEOTIDE SEQUENCE</scope>
    <source>
        <strain evidence="2">SAG 11-48b</strain>
    </source>
</reference>
<organism evidence="2">
    <name type="scientific">Chlamydomonas chlamydogama</name>
    <dbReference type="NCBI Taxonomy" id="225041"/>
    <lineage>
        <taxon>Eukaryota</taxon>
        <taxon>Viridiplantae</taxon>
        <taxon>Chlorophyta</taxon>
        <taxon>core chlorophytes</taxon>
        <taxon>Chlorophyceae</taxon>
        <taxon>CS clade</taxon>
        <taxon>Chlamydomonadales</taxon>
        <taxon>Chlamydomonadaceae</taxon>
        <taxon>Chlamydomonas</taxon>
    </lineage>
</organism>
<protein>
    <submittedName>
        <fullName evidence="2">Uncharacterized protein</fullName>
    </submittedName>
</protein>
<accession>A0A7S2QUA5</accession>
<feature type="transmembrane region" description="Helical" evidence="1">
    <location>
        <begin position="144"/>
        <end position="170"/>
    </location>
</feature>
<dbReference type="AlphaFoldDB" id="A0A7S2QUA5"/>